<feature type="non-terminal residue" evidence="2">
    <location>
        <position position="1"/>
    </location>
</feature>
<reference evidence="3" key="1">
    <citation type="submission" date="2017-03" db="EMBL/GenBank/DDBJ databases">
        <title>Phytopthora megakarya and P. palmivora, two closely related causual agents of cacao black pod achieved similar genome size and gene model numbers by different mechanisms.</title>
        <authorList>
            <person name="Ali S."/>
            <person name="Shao J."/>
            <person name="Larry D.J."/>
            <person name="Kronmiller B."/>
            <person name="Shen D."/>
            <person name="Strem M.D."/>
            <person name="Melnick R.L."/>
            <person name="Guiltinan M.J."/>
            <person name="Tyler B.M."/>
            <person name="Meinhardt L.W."/>
            <person name="Bailey B.A."/>
        </authorList>
    </citation>
    <scope>NUCLEOTIDE SEQUENCE [LARGE SCALE GENOMIC DNA]</scope>
    <source>
        <strain evidence="3">zdho120</strain>
    </source>
</reference>
<dbReference type="AlphaFoldDB" id="A0A225W488"/>
<keyword evidence="1" id="KW-1133">Transmembrane helix</keyword>
<proteinExistence type="predicted"/>
<name>A0A225W488_9STRA</name>
<evidence type="ECO:0000313" key="2">
    <source>
        <dbReference type="EMBL" id="OWZ12506.1"/>
    </source>
</evidence>
<dbReference type="Proteomes" id="UP000198211">
    <property type="component" value="Unassembled WGS sequence"/>
</dbReference>
<sequence length="58" mass="6350">SLSCWRNAVKCAAYILNRAPTNANSKRYASLVSVFTFTGVQLGAYILNRAPTNANSKR</sequence>
<dbReference type="EMBL" id="NBNE01001827">
    <property type="protein sequence ID" value="OWZ12506.1"/>
    <property type="molecule type" value="Genomic_DNA"/>
</dbReference>
<comment type="caution">
    <text evidence="2">The sequence shown here is derived from an EMBL/GenBank/DDBJ whole genome shotgun (WGS) entry which is preliminary data.</text>
</comment>
<accession>A0A225W488</accession>
<keyword evidence="3" id="KW-1185">Reference proteome</keyword>
<feature type="transmembrane region" description="Helical" evidence="1">
    <location>
        <begin position="28"/>
        <end position="48"/>
    </location>
</feature>
<gene>
    <name evidence="2" type="ORF">PHMEG_00014323</name>
</gene>
<keyword evidence="1" id="KW-0812">Transmembrane</keyword>
<evidence type="ECO:0000256" key="1">
    <source>
        <dbReference type="SAM" id="Phobius"/>
    </source>
</evidence>
<protein>
    <submittedName>
        <fullName evidence="2">Uncharacterized protein</fullName>
    </submittedName>
</protein>
<organism evidence="2 3">
    <name type="scientific">Phytophthora megakarya</name>
    <dbReference type="NCBI Taxonomy" id="4795"/>
    <lineage>
        <taxon>Eukaryota</taxon>
        <taxon>Sar</taxon>
        <taxon>Stramenopiles</taxon>
        <taxon>Oomycota</taxon>
        <taxon>Peronosporomycetes</taxon>
        <taxon>Peronosporales</taxon>
        <taxon>Peronosporaceae</taxon>
        <taxon>Phytophthora</taxon>
    </lineage>
</organism>
<evidence type="ECO:0000313" key="3">
    <source>
        <dbReference type="Proteomes" id="UP000198211"/>
    </source>
</evidence>
<keyword evidence="1" id="KW-0472">Membrane</keyword>